<reference evidence="2 3" key="1">
    <citation type="journal article" date="2012" name="PLoS Pathog.">
        <title>Diverse lifestyles and strategies of plant pathogenesis encoded in the genomes of eighteen Dothideomycetes fungi.</title>
        <authorList>
            <person name="Ohm R.A."/>
            <person name="Feau N."/>
            <person name="Henrissat B."/>
            <person name="Schoch C.L."/>
            <person name="Horwitz B.A."/>
            <person name="Barry K.W."/>
            <person name="Condon B.J."/>
            <person name="Copeland A.C."/>
            <person name="Dhillon B."/>
            <person name="Glaser F."/>
            <person name="Hesse C.N."/>
            <person name="Kosti I."/>
            <person name="LaButti K."/>
            <person name="Lindquist E.A."/>
            <person name="Lucas S."/>
            <person name="Salamov A.A."/>
            <person name="Bradshaw R.E."/>
            <person name="Ciuffetti L."/>
            <person name="Hamelin R.C."/>
            <person name="Kema G.H.J."/>
            <person name="Lawrence C."/>
            <person name="Scott J.A."/>
            <person name="Spatafora J.W."/>
            <person name="Turgeon B.G."/>
            <person name="de Wit P.J.G.M."/>
            <person name="Zhong S."/>
            <person name="Goodwin S.B."/>
            <person name="Grigoriev I.V."/>
        </authorList>
    </citation>
    <scope>NUCLEOTIDE SEQUENCE [LARGE SCALE GENOMIC DNA]</scope>
    <source>
        <strain evidence="2 3">CIRAD86</strain>
    </source>
</reference>
<dbReference type="AlphaFoldDB" id="M3AHU2"/>
<dbReference type="Proteomes" id="UP000016932">
    <property type="component" value="Unassembled WGS sequence"/>
</dbReference>
<proteinExistence type="predicted"/>
<organism evidence="2 3">
    <name type="scientific">Pseudocercospora fijiensis (strain CIRAD86)</name>
    <name type="common">Black leaf streak disease fungus</name>
    <name type="synonym">Mycosphaerella fijiensis</name>
    <dbReference type="NCBI Taxonomy" id="383855"/>
    <lineage>
        <taxon>Eukaryota</taxon>
        <taxon>Fungi</taxon>
        <taxon>Dikarya</taxon>
        <taxon>Ascomycota</taxon>
        <taxon>Pezizomycotina</taxon>
        <taxon>Dothideomycetes</taxon>
        <taxon>Dothideomycetidae</taxon>
        <taxon>Mycosphaerellales</taxon>
        <taxon>Mycosphaerellaceae</taxon>
        <taxon>Pseudocercospora</taxon>
    </lineage>
</organism>
<dbReference type="GeneID" id="19337201"/>
<dbReference type="VEuPathDB" id="FungiDB:MYCFIDRAFT_210799"/>
<gene>
    <name evidence="2" type="ORF">MYCFIDRAFT_210799</name>
</gene>
<dbReference type="KEGG" id="pfj:MYCFIDRAFT_210799"/>
<accession>M3AHU2</accession>
<keyword evidence="1" id="KW-0732">Signal</keyword>
<evidence type="ECO:0000256" key="1">
    <source>
        <dbReference type="SAM" id="SignalP"/>
    </source>
</evidence>
<dbReference type="RefSeq" id="XP_007924785.1">
    <property type="nucleotide sequence ID" value="XM_007926594.1"/>
</dbReference>
<dbReference type="HOGENOM" id="CLU_3069730_0_0_1"/>
<dbReference type="EMBL" id="KB446557">
    <property type="protein sequence ID" value="EME84161.1"/>
    <property type="molecule type" value="Genomic_DNA"/>
</dbReference>
<sequence>MSRLLRPYLTALLLVNSVMEQHPSPTNPATEGFNTYGIDARCASVSLHRPGMR</sequence>
<feature type="signal peptide" evidence="1">
    <location>
        <begin position="1"/>
        <end position="20"/>
    </location>
</feature>
<evidence type="ECO:0000313" key="3">
    <source>
        <dbReference type="Proteomes" id="UP000016932"/>
    </source>
</evidence>
<feature type="chain" id="PRO_5004030890" evidence="1">
    <location>
        <begin position="21"/>
        <end position="53"/>
    </location>
</feature>
<protein>
    <submittedName>
        <fullName evidence="2">Uncharacterized protein</fullName>
    </submittedName>
</protein>
<keyword evidence="3" id="KW-1185">Reference proteome</keyword>
<evidence type="ECO:0000313" key="2">
    <source>
        <dbReference type="EMBL" id="EME84161.1"/>
    </source>
</evidence>
<name>M3AHU2_PSEFD</name>